<dbReference type="Proteomes" id="UP001642464">
    <property type="component" value="Unassembled WGS sequence"/>
</dbReference>
<keyword evidence="1" id="KW-0812">Transmembrane</keyword>
<comment type="caution">
    <text evidence="2">The sequence shown here is derived from an EMBL/GenBank/DDBJ whole genome shotgun (WGS) entry which is preliminary data.</text>
</comment>
<organism evidence="2 3">
    <name type="scientific">Durusdinium trenchii</name>
    <dbReference type="NCBI Taxonomy" id="1381693"/>
    <lineage>
        <taxon>Eukaryota</taxon>
        <taxon>Sar</taxon>
        <taxon>Alveolata</taxon>
        <taxon>Dinophyceae</taxon>
        <taxon>Suessiales</taxon>
        <taxon>Symbiodiniaceae</taxon>
        <taxon>Durusdinium</taxon>
    </lineage>
</organism>
<keyword evidence="1" id="KW-1133">Transmembrane helix</keyword>
<feature type="transmembrane region" description="Helical" evidence="1">
    <location>
        <begin position="84"/>
        <end position="108"/>
    </location>
</feature>
<feature type="transmembrane region" description="Helical" evidence="1">
    <location>
        <begin position="7"/>
        <end position="30"/>
    </location>
</feature>
<keyword evidence="3" id="KW-1185">Reference proteome</keyword>
<evidence type="ECO:0000256" key="1">
    <source>
        <dbReference type="SAM" id="Phobius"/>
    </source>
</evidence>
<reference evidence="2 3" key="1">
    <citation type="submission" date="2024-02" db="EMBL/GenBank/DDBJ databases">
        <authorList>
            <person name="Chen Y."/>
            <person name="Shah S."/>
            <person name="Dougan E. K."/>
            <person name="Thang M."/>
            <person name="Chan C."/>
        </authorList>
    </citation>
    <scope>NUCLEOTIDE SEQUENCE [LARGE SCALE GENOMIC DNA]</scope>
</reference>
<proteinExistence type="predicted"/>
<dbReference type="EMBL" id="CAXAMM010013269">
    <property type="protein sequence ID" value="CAK9030908.1"/>
    <property type="molecule type" value="Genomic_DNA"/>
</dbReference>
<accession>A0ABP0KVZ4</accession>
<name>A0ABP0KVZ4_9DINO</name>
<sequence length="300" mass="33471">MTWQRCANVLILVQATAIGAVLFTLFPFIMSSYSLFQSRKARTEFEITLSRCSYTGAFLSVHEAVWNIRAGGLSWNSYDFCVNMMLILSEIALFLFSIACQIGFTYYLNLQMQPPPDVCTLHTSRGLQWLGAAAFVGKVLQDVFETCEMLLWFLVAERIEKDLAGDQPESIELSDRVAGILFVVLPKFAIAGWLTWVGARFVLLSSDDTEIIVNCLAMTFVMDIDEIVHKTASSQYVKQSTEHLKAWSMPLKPEYVRLETVMAPVIKAGLWAFACSVLIADLPRCNQPPGPPGPPGPPNR</sequence>
<evidence type="ECO:0000313" key="2">
    <source>
        <dbReference type="EMBL" id="CAK9030908.1"/>
    </source>
</evidence>
<protein>
    <submittedName>
        <fullName evidence="2">Uncharacterized protein</fullName>
    </submittedName>
</protein>
<gene>
    <name evidence="2" type="ORF">SCF082_LOCUS19397</name>
</gene>
<keyword evidence="1" id="KW-0472">Membrane</keyword>
<evidence type="ECO:0000313" key="3">
    <source>
        <dbReference type="Proteomes" id="UP001642464"/>
    </source>
</evidence>
<feature type="transmembrane region" description="Helical" evidence="1">
    <location>
        <begin position="177"/>
        <end position="196"/>
    </location>
</feature>